<keyword evidence="4" id="KW-0663">Pyridoxal phosphate</keyword>
<comment type="caution">
    <text evidence="5">The sequence shown here is derived from an EMBL/GenBank/DDBJ whole genome shotgun (WGS) entry which is preliminary data.</text>
</comment>
<dbReference type="InterPro" id="IPR015422">
    <property type="entry name" value="PyrdxlP-dep_Trfase_small"/>
</dbReference>
<dbReference type="Proteomes" id="UP000256869">
    <property type="component" value="Unassembled WGS sequence"/>
</dbReference>
<organism evidence="5 6">
    <name type="scientific">Cohnella lupini</name>
    <dbReference type="NCBI Taxonomy" id="1294267"/>
    <lineage>
        <taxon>Bacteria</taxon>
        <taxon>Bacillati</taxon>
        <taxon>Bacillota</taxon>
        <taxon>Bacilli</taxon>
        <taxon>Bacillales</taxon>
        <taxon>Paenibacillaceae</taxon>
        <taxon>Cohnella</taxon>
    </lineage>
</organism>
<keyword evidence="3" id="KW-0808">Transferase</keyword>
<name>A0A3D9IQW5_9BACL</name>
<evidence type="ECO:0000256" key="3">
    <source>
        <dbReference type="ARBA" id="ARBA00022679"/>
    </source>
</evidence>
<gene>
    <name evidence="5" type="ORF">DFP95_103150</name>
</gene>
<dbReference type="CDD" id="cd00609">
    <property type="entry name" value="AAT_like"/>
    <property type="match status" value="1"/>
</dbReference>
<keyword evidence="6" id="KW-1185">Reference proteome</keyword>
<dbReference type="EMBL" id="QRDY01000003">
    <property type="protein sequence ID" value="RED63909.1"/>
    <property type="molecule type" value="Genomic_DNA"/>
</dbReference>
<dbReference type="RefSeq" id="WP_147304147.1">
    <property type="nucleotide sequence ID" value="NZ_QRDY01000003.1"/>
</dbReference>
<reference evidence="5 6" key="1">
    <citation type="submission" date="2018-07" db="EMBL/GenBank/DDBJ databases">
        <title>Genomic Encyclopedia of Type Strains, Phase III (KMG-III): the genomes of soil and plant-associated and newly described type strains.</title>
        <authorList>
            <person name="Whitman W."/>
        </authorList>
    </citation>
    <scope>NUCLEOTIDE SEQUENCE [LARGE SCALE GENOMIC DNA]</scope>
    <source>
        <strain evidence="5 6">CECT 8236</strain>
    </source>
</reference>
<dbReference type="Gene3D" id="3.90.1150.10">
    <property type="entry name" value="Aspartate Aminotransferase, domain 1"/>
    <property type="match status" value="1"/>
</dbReference>
<protein>
    <submittedName>
        <fullName evidence="5">2-aminoadipate transaminase</fullName>
    </submittedName>
</protein>
<accession>A0A3D9IQW5</accession>
<dbReference type="OrthoDB" id="2676687at2"/>
<comment type="cofactor">
    <cofactor evidence="1">
        <name>pyridoxal 5'-phosphate</name>
        <dbReference type="ChEBI" id="CHEBI:597326"/>
    </cofactor>
</comment>
<evidence type="ECO:0000256" key="2">
    <source>
        <dbReference type="ARBA" id="ARBA00022576"/>
    </source>
</evidence>
<dbReference type="PANTHER" id="PTHR42790">
    <property type="entry name" value="AMINOTRANSFERASE"/>
    <property type="match status" value="1"/>
</dbReference>
<evidence type="ECO:0000313" key="6">
    <source>
        <dbReference type="Proteomes" id="UP000256869"/>
    </source>
</evidence>
<evidence type="ECO:0000256" key="4">
    <source>
        <dbReference type="ARBA" id="ARBA00022898"/>
    </source>
</evidence>
<dbReference type="GO" id="GO:1901605">
    <property type="term" value="P:alpha-amino acid metabolic process"/>
    <property type="evidence" value="ECO:0007669"/>
    <property type="project" value="TreeGrafter"/>
</dbReference>
<dbReference type="InterPro" id="IPR015421">
    <property type="entry name" value="PyrdxlP-dep_Trfase_major"/>
</dbReference>
<evidence type="ECO:0000313" key="5">
    <source>
        <dbReference type="EMBL" id="RED63909.1"/>
    </source>
</evidence>
<dbReference type="Gene3D" id="3.40.640.10">
    <property type="entry name" value="Type I PLP-dependent aspartate aminotransferase-like (Major domain)"/>
    <property type="match status" value="1"/>
</dbReference>
<keyword evidence="2" id="KW-0032">Aminotransferase</keyword>
<dbReference type="PANTHER" id="PTHR42790:SF19">
    <property type="entry name" value="KYNURENINE_ALPHA-AMINOADIPATE AMINOTRANSFERASE, MITOCHONDRIAL"/>
    <property type="match status" value="1"/>
</dbReference>
<proteinExistence type="predicted"/>
<evidence type="ECO:0000256" key="1">
    <source>
        <dbReference type="ARBA" id="ARBA00001933"/>
    </source>
</evidence>
<sequence>MSSVINWMGGWPKEGLVSAADWEERVEAAAAIEAAEKLGVIERKSDPFGEEKLRAQLANGILRGKTGGDGNQLRLKHGADGALAWLVDNKLVSGDVVLTEKLTSRSALQAFRKAGMRVEAVEGDRRGMDPEALTTALYKYRPRLVYVSPSCTEPEGLSWSSECRTALHNRCREAGVLLVTDDRQELLNYEPGFVMPNRRIEAGVLSIGQLPPGLVAGLRLGWVAGAAEQLIARTDAASSRKETGANSLEHRALSQMMEEQPLEPLFDMLRVQCAERMRRMIEQLSIREVPDLSWIKPAGGLHLWLTLPEGLDGEALLRGAWLKGLIFQPGAPFFVKDPRVNTLRITHAFADERQMKQGLGRLAESMEEFTGRWSRS</sequence>
<dbReference type="InterPro" id="IPR050859">
    <property type="entry name" value="Class-I_PLP-dep_aminotransf"/>
</dbReference>
<dbReference type="InterPro" id="IPR015424">
    <property type="entry name" value="PyrdxlP-dep_Trfase"/>
</dbReference>
<dbReference type="AlphaFoldDB" id="A0A3D9IQW5"/>
<dbReference type="GO" id="GO:0008483">
    <property type="term" value="F:transaminase activity"/>
    <property type="evidence" value="ECO:0007669"/>
    <property type="project" value="UniProtKB-KW"/>
</dbReference>
<dbReference type="SUPFAM" id="SSF53383">
    <property type="entry name" value="PLP-dependent transferases"/>
    <property type="match status" value="1"/>
</dbReference>